<evidence type="ECO:0000313" key="1">
    <source>
        <dbReference type="EMBL" id="MBW0516783.1"/>
    </source>
</evidence>
<dbReference type="AlphaFoldDB" id="A0A9Q3E9P5"/>
<dbReference type="Proteomes" id="UP000765509">
    <property type="component" value="Unassembled WGS sequence"/>
</dbReference>
<name>A0A9Q3E9P5_9BASI</name>
<protein>
    <submittedName>
        <fullName evidence="1">Uncharacterized protein</fullName>
    </submittedName>
</protein>
<dbReference type="EMBL" id="AVOT02025483">
    <property type="protein sequence ID" value="MBW0516783.1"/>
    <property type="molecule type" value="Genomic_DNA"/>
</dbReference>
<accession>A0A9Q3E9P5</accession>
<proteinExistence type="predicted"/>
<gene>
    <name evidence="1" type="ORF">O181_056498</name>
</gene>
<keyword evidence="2" id="KW-1185">Reference proteome</keyword>
<sequence length="124" mass="14271">MTIVYKAGNIHKNADGLRRWELPNKPDNPAYVPANAEPQNPIEGINIIDVGTEIFEEVIEIYIKDKNYNILTSLLEKDFKDTALPNSLDDIWKKSYDNGRSHFLMVSCITDQNIHVSWSYVVEF</sequence>
<reference evidence="1" key="1">
    <citation type="submission" date="2021-03" db="EMBL/GenBank/DDBJ databases">
        <title>Draft genome sequence of rust myrtle Austropuccinia psidii MF-1, a brazilian biotype.</title>
        <authorList>
            <person name="Quecine M.C."/>
            <person name="Pachon D.M.R."/>
            <person name="Bonatelli M.L."/>
            <person name="Correr F.H."/>
            <person name="Franceschini L.M."/>
            <person name="Leite T.F."/>
            <person name="Margarido G.R.A."/>
            <person name="Almeida C.A."/>
            <person name="Ferrarezi J.A."/>
            <person name="Labate C.A."/>
        </authorList>
    </citation>
    <scope>NUCLEOTIDE SEQUENCE</scope>
    <source>
        <strain evidence="1">MF-1</strain>
    </source>
</reference>
<evidence type="ECO:0000313" key="2">
    <source>
        <dbReference type="Proteomes" id="UP000765509"/>
    </source>
</evidence>
<comment type="caution">
    <text evidence="1">The sequence shown here is derived from an EMBL/GenBank/DDBJ whole genome shotgun (WGS) entry which is preliminary data.</text>
</comment>
<organism evidence="1 2">
    <name type="scientific">Austropuccinia psidii MF-1</name>
    <dbReference type="NCBI Taxonomy" id="1389203"/>
    <lineage>
        <taxon>Eukaryota</taxon>
        <taxon>Fungi</taxon>
        <taxon>Dikarya</taxon>
        <taxon>Basidiomycota</taxon>
        <taxon>Pucciniomycotina</taxon>
        <taxon>Pucciniomycetes</taxon>
        <taxon>Pucciniales</taxon>
        <taxon>Sphaerophragmiaceae</taxon>
        <taxon>Austropuccinia</taxon>
    </lineage>
</organism>